<reference evidence="1" key="2">
    <citation type="submission" date="2014-01" db="EMBL/GenBank/DDBJ databases">
        <authorList>
            <person name="Zuccon D."/>
        </authorList>
    </citation>
    <scope>NUCLEOTIDE SEQUENCE</scope>
</reference>
<reference evidence="1" key="1">
    <citation type="journal article" date="2014" name="Comp. Biochem. Physiol. Part D Genomics Proteomics">
        <title>Analysis of chemosensory gene families in the beetle Monochamus alternatus and its parasitoid Dastarcus helophoroides.</title>
        <authorList>
            <person name="Wang J."/>
            <person name="Li D.Z."/>
            <person name="Min S.F."/>
            <person name="Mi F."/>
            <person name="Zhou S.S."/>
            <person name="Wang M.Q."/>
        </authorList>
    </citation>
    <scope>NUCLEOTIDE SEQUENCE</scope>
</reference>
<name>A0A1I9HZR6_9CUCU</name>
<organism evidence="1">
    <name type="scientific">Dastarcus helophoroides</name>
    <dbReference type="NCBI Taxonomy" id="1169899"/>
    <lineage>
        <taxon>Eukaryota</taxon>
        <taxon>Metazoa</taxon>
        <taxon>Ecdysozoa</taxon>
        <taxon>Arthropoda</taxon>
        <taxon>Hexapoda</taxon>
        <taxon>Insecta</taxon>
        <taxon>Pterygota</taxon>
        <taxon>Neoptera</taxon>
        <taxon>Endopterygota</taxon>
        <taxon>Coleoptera</taxon>
        <taxon>Polyphaga</taxon>
        <taxon>Cucujiformia</taxon>
        <taxon>Coccinelloidea</taxon>
        <taxon>Bothrideridae</taxon>
        <taxon>Dastarcus</taxon>
    </lineage>
</organism>
<accession>A0A1I9HZR6</accession>
<protein>
    <submittedName>
        <fullName evidence="1">Odorant-binding protein 1</fullName>
    </submittedName>
</protein>
<gene>
    <name evidence="1" type="primary">obp1</name>
</gene>
<proteinExistence type="evidence at transcript level"/>
<sequence length="83" mass="9144">MNAVNQHGFPTVEGLVALYSEGVTQKEYILATLQSVTYCLSAAQKKYLITPKTLQENGKTCDIAYDTFDCISEKIGEYCGQTP</sequence>
<dbReference type="AlphaFoldDB" id="A0A1I9HZR6"/>
<evidence type="ECO:0000313" key="1">
    <source>
        <dbReference type="EMBL" id="AIX97075.1"/>
    </source>
</evidence>
<dbReference type="EMBL" id="KJ021625">
    <property type="protein sequence ID" value="AIX97075.1"/>
    <property type="molecule type" value="mRNA"/>
</dbReference>